<accession>A0A8D1UTU3</accession>
<reference evidence="1" key="1">
    <citation type="submission" date="2025-08" db="UniProtKB">
        <authorList>
            <consortium name="Ensembl"/>
        </authorList>
    </citation>
    <scope>IDENTIFICATION</scope>
</reference>
<proteinExistence type="predicted"/>
<sequence length="130" mass="14239">MLPRLVCSGYSQTDPTTDQHGSFNLCFRPGPVHPSLGNLVVLISGEVNVLMLNLVQTLDWLSALQSRTPGLKRSSTLSLPSSWDYRHAPQSLAPSVLVTGQHREIRAALFLGQGSLPHCQKCQRCSPYLS</sequence>
<dbReference type="Ensembl" id="ENSSSCT00060033505.1">
    <property type="protein sequence ID" value="ENSSSCP00060014351.1"/>
    <property type="gene ID" value="ENSSSCG00060024724.1"/>
</dbReference>
<organism evidence="1 2">
    <name type="scientific">Sus scrofa</name>
    <name type="common">Pig</name>
    <dbReference type="NCBI Taxonomy" id="9823"/>
    <lineage>
        <taxon>Eukaryota</taxon>
        <taxon>Metazoa</taxon>
        <taxon>Chordata</taxon>
        <taxon>Craniata</taxon>
        <taxon>Vertebrata</taxon>
        <taxon>Euteleostomi</taxon>
        <taxon>Mammalia</taxon>
        <taxon>Eutheria</taxon>
        <taxon>Laurasiatheria</taxon>
        <taxon>Artiodactyla</taxon>
        <taxon>Suina</taxon>
        <taxon>Suidae</taxon>
        <taxon>Sus</taxon>
    </lineage>
</organism>
<evidence type="ECO:0000313" key="1">
    <source>
        <dbReference type="Ensembl" id="ENSSSCP00060014351.1"/>
    </source>
</evidence>
<dbReference type="Proteomes" id="UP000694723">
    <property type="component" value="Unplaced"/>
</dbReference>
<name>A0A8D1UTU3_PIG</name>
<dbReference type="PANTHER" id="PTHR46254">
    <property type="entry name" value="PROTEIN GVQW1-RELATED"/>
    <property type="match status" value="1"/>
</dbReference>
<protein>
    <submittedName>
        <fullName evidence="1">Uncharacterized protein</fullName>
    </submittedName>
</protein>
<evidence type="ECO:0000313" key="2">
    <source>
        <dbReference type="Proteomes" id="UP000694723"/>
    </source>
</evidence>
<dbReference type="AlphaFoldDB" id="A0A8D1UTU3"/>